<proteinExistence type="predicted"/>
<dbReference type="InterPro" id="IPR029056">
    <property type="entry name" value="Ribokinase-like"/>
</dbReference>
<dbReference type="GO" id="GO:0016301">
    <property type="term" value="F:kinase activity"/>
    <property type="evidence" value="ECO:0007669"/>
    <property type="project" value="UniProtKB-KW"/>
</dbReference>
<dbReference type="Pfam" id="PF08543">
    <property type="entry name" value="Phos_pyr_kin"/>
    <property type="match status" value="1"/>
</dbReference>
<evidence type="ECO:0000313" key="7">
    <source>
        <dbReference type="EMBL" id="MBK1670235.1"/>
    </source>
</evidence>
<evidence type="ECO:0000256" key="2">
    <source>
        <dbReference type="ARBA" id="ARBA00022679"/>
    </source>
</evidence>
<evidence type="ECO:0000313" key="8">
    <source>
        <dbReference type="Proteomes" id="UP001296873"/>
    </source>
</evidence>
<reference evidence="7 8" key="1">
    <citation type="journal article" date="2020" name="Microorganisms">
        <title>Osmotic Adaptation and Compatible Solute Biosynthesis of Phototrophic Bacteria as Revealed from Genome Analyses.</title>
        <authorList>
            <person name="Imhoff J.F."/>
            <person name="Rahn T."/>
            <person name="Kunzel S."/>
            <person name="Keller A."/>
            <person name="Neulinger S.C."/>
        </authorList>
    </citation>
    <scope>NUCLEOTIDE SEQUENCE [LARGE SCALE GENOMIC DNA]</scope>
    <source>
        <strain evidence="7 8">DSM 9895</strain>
    </source>
</reference>
<dbReference type="Gene3D" id="3.40.1190.20">
    <property type="match status" value="1"/>
</dbReference>
<dbReference type="PANTHER" id="PTHR10534:SF2">
    <property type="entry name" value="PYRIDOXAL KINASE"/>
    <property type="match status" value="1"/>
</dbReference>
<dbReference type="InterPro" id="IPR013749">
    <property type="entry name" value="PM/HMP-P_kinase-1"/>
</dbReference>
<comment type="caution">
    <text evidence="7">The sequence shown here is derived from an EMBL/GenBank/DDBJ whole genome shotgun (WGS) entry which is preliminary data.</text>
</comment>
<name>A0ABS1DLI1_9PROT</name>
<keyword evidence="4 7" id="KW-0418">Kinase</keyword>
<accession>A0ABS1DLI1</accession>
<organism evidence="7 8">
    <name type="scientific">Rhodovibrio sodomensis</name>
    <dbReference type="NCBI Taxonomy" id="1088"/>
    <lineage>
        <taxon>Bacteria</taxon>
        <taxon>Pseudomonadati</taxon>
        <taxon>Pseudomonadota</taxon>
        <taxon>Alphaproteobacteria</taxon>
        <taxon>Rhodospirillales</taxon>
        <taxon>Rhodovibrionaceae</taxon>
        <taxon>Rhodovibrio</taxon>
    </lineage>
</organism>
<evidence type="ECO:0000256" key="1">
    <source>
        <dbReference type="ARBA" id="ARBA00012104"/>
    </source>
</evidence>
<evidence type="ECO:0000256" key="3">
    <source>
        <dbReference type="ARBA" id="ARBA00022741"/>
    </source>
</evidence>
<dbReference type="Proteomes" id="UP001296873">
    <property type="component" value="Unassembled WGS sequence"/>
</dbReference>
<dbReference type="PANTHER" id="PTHR10534">
    <property type="entry name" value="PYRIDOXAL KINASE"/>
    <property type="match status" value="1"/>
</dbReference>
<protein>
    <recommendedName>
        <fullName evidence="1">pyridoxal kinase</fullName>
        <ecNumber evidence="1">2.7.1.35</ecNumber>
    </recommendedName>
</protein>
<sequence>MPVLCFNSHVAYGYVGNDAAGLCLRRLGVEAWQIDTVALSNHPGYGACTGRVVPAADLRALVDGVAARGVLAGTDALLSGYLGAADQAAVVAHAARSLRAANPRALVIADPVMGDSGPGLYVGREVAQALAATVVPMADVVTPNAFELGWLTGRTVAGRDDALAAARELLAIGPDLVIVTSIPEGADSLGLLAVTTDRAWALSVPRLTFPVAPNGAGDALAGLVAAHLTRGAGPDQALAAAGNAIHRVLEATRDAGRRELALPAAQDALVEPGTRFAVTAL</sequence>
<keyword evidence="5" id="KW-0067">ATP-binding</keyword>
<dbReference type="CDD" id="cd01173">
    <property type="entry name" value="pyridoxal_pyridoxamine_kinase"/>
    <property type="match status" value="1"/>
</dbReference>
<evidence type="ECO:0000256" key="4">
    <source>
        <dbReference type="ARBA" id="ARBA00022777"/>
    </source>
</evidence>
<gene>
    <name evidence="7" type="ORF">CKO28_19585</name>
</gene>
<evidence type="ECO:0000256" key="5">
    <source>
        <dbReference type="ARBA" id="ARBA00022840"/>
    </source>
</evidence>
<dbReference type="NCBIfam" id="NF004398">
    <property type="entry name" value="PRK05756.1"/>
    <property type="match status" value="1"/>
</dbReference>
<evidence type="ECO:0000259" key="6">
    <source>
        <dbReference type="Pfam" id="PF08543"/>
    </source>
</evidence>
<dbReference type="EC" id="2.7.1.35" evidence="1"/>
<dbReference type="InterPro" id="IPR004625">
    <property type="entry name" value="PyrdxlKinase"/>
</dbReference>
<dbReference type="RefSeq" id="WP_200342592.1">
    <property type="nucleotide sequence ID" value="NZ_NRRL01000082.1"/>
</dbReference>
<keyword evidence="3" id="KW-0547">Nucleotide-binding</keyword>
<dbReference type="EMBL" id="NRRL01000082">
    <property type="protein sequence ID" value="MBK1670235.1"/>
    <property type="molecule type" value="Genomic_DNA"/>
</dbReference>
<dbReference type="SUPFAM" id="SSF53613">
    <property type="entry name" value="Ribokinase-like"/>
    <property type="match status" value="1"/>
</dbReference>
<keyword evidence="8" id="KW-1185">Reference proteome</keyword>
<keyword evidence="2" id="KW-0808">Transferase</keyword>
<feature type="domain" description="Pyridoxamine kinase/Phosphomethylpyrimidine kinase" evidence="6">
    <location>
        <begin position="83"/>
        <end position="257"/>
    </location>
</feature>
<dbReference type="NCBIfam" id="TIGR00687">
    <property type="entry name" value="pyridox_kin"/>
    <property type="match status" value="1"/>
</dbReference>